<dbReference type="KEGG" id="tto:Thethe_00872"/>
<dbReference type="Proteomes" id="UP000010845">
    <property type="component" value="Chromosome"/>
</dbReference>
<dbReference type="PATRIC" id="fig|698948.3.peg.864"/>
<dbReference type="RefSeq" id="WP_015311236.1">
    <property type="nucleotide sequence ID" value="NC_019970.1"/>
</dbReference>
<sequence>MYGVIDCASLEESDRYFENLLNQSSVKGILGYIELNNDEISHIADLISKEVIKSSFENSESLTVSIFLVWMGILYYKDGDFWSHVYDILNISSDKIQLQKCLGEIFLKTVKKYKLIVFKDKLRYIMPILAHGFIPNYYLNDYFSNIILRIYREREEAGLNINFDEIRHIVSNWRKEYRLYVEKEDMIRSLDEKEEELLIAKDVFLNFKKLYDLIKLRRLIKKSHDIKDLLQIPDGWLDEKEAERKRLTMKLDELRGIYKKRIDLENKCKELDNQINIIENELFDYFDDKSINAVLNISFDDVRNLVRSIKNNEKKFLGFIGLIFRIFMHKEYMMMNDNKRRLANMFKNLSIKDDFFKTLDERYIDRLIYLQDLLKKKKIFEATFKEIVETEREAAASISDVSTDNVVTELEKKLEEVNNEIATYKKNLVILGKGRLEDGKEELDKQRNLRNKVKSIKSEIVSYYDVKILLKNLPLKLKYSNVDEVEKELEKVREKKKKIEDKSKNYTNPLYFINESSRVFICQGGDVADQFIFESLLLIQNLENGKEDTIDILLPTRIKKSMIDWWHESGKALLTDERKRKEKEVTRVPIHKPSVELDTINREITVCVPQQSIENHVNAIFTLCEENDKRIEVKLDIRKINDKQYCTLPARFNVGPFKHYNFKLSIDDKIFEWKVNGIDDDKFMFFTNEKYLIENLLYLPDDGLYVVAPKGCKFIPNEIVKERERMSGDWSSYEFVYIDLEENDAFVIESKGRQYIYKKKININPHLLNGNVIDGAYSEGIMVCNGELPDLVFPAIDDISYYGLRFDYQGNTTFKSLEGLDITGNGSAVLINLSAICHDVYGKCKVSLIYKENVIWTDDIVVLPDLNILFDKKLYPPYESGKRQLGILYLSSKYPLKVLNYADISVKSEGEKIYVEFDTSNEKIDLLLQYFLDTKIDIYLSIDIPKVYWRTNSGEKWQSSIGEIWFEDIGDLYIKIPQSIYPKAKLILDDNVQTIAPNVRKGEIIFDLRKLSDSIRSLNKILQDLVISFEDKDISPILICRIRLYWQVKDVTFNAMIYNGRRIIKIKWSDLGRESNRVIRLWPLSEEDRGMIQYNIANGTSQIEISDDIKNLPAGLYRLQFDVDDPWSDDNEVLLPNKDHENCLDVILGDKDEILQNVIKNGLDIIAFDAGGEKIISERKYWIDDIKMYSEFEGEERLTGNIYTFDDNGNIISVEYNPASFYFILDPKYFTKLPFLIDKDKDGYTYCKRCKVLFSEIAHLECKDNVILPDGIFVNIRRV</sequence>
<evidence type="ECO:0000256" key="1">
    <source>
        <dbReference type="SAM" id="Coils"/>
    </source>
</evidence>
<evidence type="ECO:0000313" key="3">
    <source>
        <dbReference type="Proteomes" id="UP000010845"/>
    </source>
</evidence>
<keyword evidence="1" id="KW-0175">Coiled coil</keyword>
<proteinExistence type="predicted"/>
<feature type="coiled-coil region" evidence="1">
    <location>
        <begin position="475"/>
        <end position="505"/>
    </location>
</feature>
<gene>
    <name evidence="2" type="ORF">Thethe_00872</name>
</gene>
<feature type="coiled-coil region" evidence="1">
    <location>
        <begin position="237"/>
        <end position="281"/>
    </location>
</feature>
<dbReference type="HOGENOM" id="CLU_266764_0_0_9"/>
<reference evidence="2 3" key="1">
    <citation type="submission" date="2012-03" db="EMBL/GenBank/DDBJ databases">
        <title>Complete sequence of chromosome of Thermoanaerobacterium thermosaccharolyticum M0795.</title>
        <authorList>
            <consortium name="US DOE Joint Genome Institute"/>
            <person name="Lucas S."/>
            <person name="Han J."/>
            <person name="Lapidus A."/>
            <person name="Cheng J.-F."/>
            <person name="Goodwin L."/>
            <person name="Pitluck S."/>
            <person name="Peters L."/>
            <person name="Teshima H."/>
            <person name="Detter J.C."/>
            <person name="Han C."/>
            <person name="Tapia R."/>
            <person name="Land M."/>
            <person name="Hauser L."/>
            <person name="Kyrpides N."/>
            <person name="Ivanova N."/>
            <person name="Pagani I."/>
            <person name="Feinberg L."/>
            <person name="Folden J."/>
            <person name="Hogsett D."/>
            <person name="Shaw J."/>
            <person name="Woyke T."/>
        </authorList>
    </citation>
    <scope>NUCLEOTIDE SEQUENCE [LARGE SCALE GENOMIC DNA]</scope>
    <source>
        <strain evidence="2 3">M0795</strain>
    </source>
</reference>
<accession>L0IG77</accession>
<dbReference type="EMBL" id="CP003066">
    <property type="protein sequence ID" value="AGB18545.1"/>
    <property type="molecule type" value="Genomic_DNA"/>
</dbReference>
<protein>
    <submittedName>
        <fullName evidence="2">Uncharacterized protein</fullName>
    </submittedName>
</protein>
<name>L0IG77_THETR</name>
<organism evidence="2 3">
    <name type="scientific">Thermoanaerobacterium thermosaccharolyticum M0795</name>
    <dbReference type="NCBI Taxonomy" id="698948"/>
    <lineage>
        <taxon>Bacteria</taxon>
        <taxon>Bacillati</taxon>
        <taxon>Bacillota</taxon>
        <taxon>Clostridia</taxon>
        <taxon>Thermoanaerobacterales</taxon>
        <taxon>Thermoanaerobacteraceae</taxon>
        <taxon>Thermoanaerobacterium</taxon>
    </lineage>
</organism>
<evidence type="ECO:0000313" key="2">
    <source>
        <dbReference type="EMBL" id="AGB18545.1"/>
    </source>
</evidence>
<dbReference type="AlphaFoldDB" id="L0IG77"/>